<dbReference type="Gene3D" id="3.40.50.300">
    <property type="entry name" value="P-loop containing nucleotide triphosphate hydrolases"/>
    <property type="match status" value="1"/>
</dbReference>
<dbReference type="Proteomes" id="UP000182888">
    <property type="component" value="Unassembled WGS sequence"/>
</dbReference>
<proteinExistence type="inferred from homology"/>
<dbReference type="SUPFAM" id="SSF52540">
    <property type="entry name" value="P-loop containing nucleoside triphosphate hydrolases"/>
    <property type="match status" value="1"/>
</dbReference>
<evidence type="ECO:0000313" key="4">
    <source>
        <dbReference type="EMBL" id="CDX58939.1"/>
    </source>
</evidence>
<dbReference type="InterPro" id="IPR050166">
    <property type="entry name" value="ABC_transporter_ATP-bind"/>
</dbReference>
<feature type="domain" description="ABC transporter" evidence="3">
    <location>
        <begin position="18"/>
        <end position="70"/>
    </location>
</feature>
<protein>
    <submittedName>
        <fullName evidence="4">Putative ATP-binding protein BAB2_1147</fullName>
        <ecNumber evidence="4">3.6.3.-</ecNumber>
    </submittedName>
</protein>
<evidence type="ECO:0000313" key="5">
    <source>
        <dbReference type="Proteomes" id="UP000182888"/>
    </source>
</evidence>
<dbReference type="EC" id="3.6.3.-" evidence="4"/>
<name>A0A0K2W1N6_MESPL</name>
<dbReference type="PANTHER" id="PTHR42788">
    <property type="entry name" value="TAURINE IMPORT ATP-BINDING PROTEIN-RELATED"/>
    <property type="match status" value="1"/>
</dbReference>
<dbReference type="GO" id="GO:0005524">
    <property type="term" value="F:ATP binding"/>
    <property type="evidence" value="ECO:0007669"/>
    <property type="project" value="UniProtKB-KW"/>
</dbReference>
<organism evidence="4 5">
    <name type="scientific">Mesorhizobium plurifarium</name>
    <dbReference type="NCBI Taxonomy" id="69974"/>
    <lineage>
        <taxon>Bacteria</taxon>
        <taxon>Pseudomonadati</taxon>
        <taxon>Pseudomonadota</taxon>
        <taxon>Alphaproteobacteria</taxon>
        <taxon>Hyphomicrobiales</taxon>
        <taxon>Phyllobacteriaceae</taxon>
        <taxon>Mesorhizobium</taxon>
    </lineage>
</organism>
<dbReference type="InterPro" id="IPR027417">
    <property type="entry name" value="P-loop_NTPase"/>
</dbReference>
<dbReference type="Pfam" id="PF00005">
    <property type="entry name" value="ABC_tran"/>
    <property type="match status" value="1"/>
</dbReference>
<dbReference type="PANTHER" id="PTHR42788:SF2">
    <property type="entry name" value="ABC TRANSPORTER ATP-BINDING PROTEIN"/>
    <property type="match status" value="1"/>
</dbReference>
<dbReference type="EMBL" id="CCND01000017">
    <property type="protein sequence ID" value="CDX58939.1"/>
    <property type="molecule type" value="Genomic_DNA"/>
</dbReference>
<keyword evidence="2" id="KW-0813">Transport</keyword>
<comment type="similarity">
    <text evidence="1">Belongs to the ABC transporter superfamily.</text>
</comment>
<reference evidence="5" key="1">
    <citation type="submission" date="2014-08" db="EMBL/GenBank/DDBJ databases">
        <authorList>
            <person name="Edwards T."/>
        </authorList>
    </citation>
    <scope>NUCLEOTIDE SEQUENCE [LARGE SCALE GENOMIC DNA]</scope>
</reference>
<evidence type="ECO:0000256" key="1">
    <source>
        <dbReference type="ARBA" id="ARBA00005417"/>
    </source>
</evidence>
<gene>
    <name evidence="4" type="ORF">MPL1032_240337</name>
</gene>
<sequence>MLGNITLAASLTRGATAKDRDEAAELAGRYGLGDFLNHYPHALSGGMRQRVAMMRTIAAGRQVMLLDEPFGALDAQTRLGMQQWLLQLWRDLKRTILFVTHDVDEAIYLADRIVVMTPRPGRIADILTVDLPRPRPLEVLTTDSFVGLKRQIMQHLYH</sequence>
<accession>A0A0K2W1N6</accession>
<dbReference type="InterPro" id="IPR003439">
    <property type="entry name" value="ABC_transporter-like_ATP-bd"/>
</dbReference>
<keyword evidence="4" id="KW-0547">Nucleotide-binding</keyword>
<keyword evidence="4" id="KW-0067">ATP-binding</keyword>
<dbReference type="AlphaFoldDB" id="A0A0K2W1N6"/>
<dbReference type="GO" id="GO:0016887">
    <property type="term" value="F:ATP hydrolysis activity"/>
    <property type="evidence" value="ECO:0007669"/>
    <property type="project" value="InterPro"/>
</dbReference>
<evidence type="ECO:0000256" key="2">
    <source>
        <dbReference type="ARBA" id="ARBA00022448"/>
    </source>
</evidence>
<keyword evidence="4" id="KW-0378">Hydrolase</keyword>
<evidence type="ECO:0000259" key="3">
    <source>
        <dbReference type="Pfam" id="PF00005"/>
    </source>
</evidence>